<accession>A0A8H6IBK2</accession>
<dbReference type="OrthoDB" id="7464126at2759"/>
<dbReference type="Gene3D" id="3.40.50.300">
    <property type="entry name" value="P-loop containing nucleotide triphosphate hydrolases"/>
    <property type="match status" value="1"/>
</dbReference>
<keyword evidence="5" id="KW-1185">Reference proteome</keyword>
<dbReference type="Pfam" id="PF12796">
    <property type="entry name" value="Ank_2"/>
    <property type="match status" value="1"/>
</dbReference>
<comment type="caution">
    <text evidence="4">The sequence shown here is derived from an EMBL/GenBank/DDBJ whole genome shotgun (WGS) entry which is preliminary data.</text>
</comment>
<dbReference type="PANTHER" id="PTHR10039:SF15">
    <property type="entry name" value="NACHT DOMAIN-CONTAINING PROTEIN"/>
    <property type="match status" value="1"/>
</dbReference>
<proteinExistence type="predicted"/>
<organism evidence="4 5">
    <name type="scientific">Ephemerocybe angulata</name>
    <dbReference type="NCBI Taxonomy" id="980116"/>
    <lineage>
        <taxon>Eukaryota</taxon>
        <taxon>Fungi</taxon>
        <taxon>Dikarya</taxon>
        <taxon>Basidiomycota</taxon>
        <taxon>Agaricomycotina</taxon>
        <taxon>Agaricomycetes</taxon>
        <taxon>Agaricomycetidae</taxon>
        <taxon>Agaricales</taxon>
        <taxon>Agaricineae</taxon>
        <taxon>Psathyrellaceae</taxon>
        <taxon>Ephemerocybe</taxon>
    </lineage>
</organism>
<dbReference type="SMART" id="SM00248">
    <property type="entry name" value="ANK"/>
    <property type="match status" value="7"/>
</dbReference>
<dbReference type="SUPFAM" id="SSF48403">
    <property type="entry name" value="Ankyrin repeat"/>
    <property type="match status" value="1"/>
</dbReference>
<evidence type="ECO:0000259" key="3">
    <source>
        <dbReference type="Pfam" id="PF24883"/>
    </source>
</evidence>
<keyword evidence="1" id="KW-0677">Repeat</keyword>
<dbReference type="PANTHER" id="PTHR10039">
    <property type="entry name" value="AMELOGENIN"/>
    <property type="match status" value="1"/>
</dbReference>
<reference evidence="4 5" key="1">
    <citation type="submission" date="2020-07" db="EMBL/GenBank/DDBJ databases">
        <title>Comparative genomics of pyrophilous fungi reveals a link between fire events and developmental genes.</title>
        <authorList>
            <consortium name="DOE Joint Genome Institute"/>
            <person name="Steindorff A.S."/>
            <person name="Carver A."/>
            <person name="Calhoun S."/>
            <person name="Stillman K."/>
            <person name="Liu H."/>
            <person name="Lipzen A."/>
            <person name="Pangilinan J."/>
            <person name="Labutti K."/>
            <person name="Bruns T.D."/>
            <person name="Grigoriev I.V."/>
        </authorList>
    </citation>
    <scope>NUCLEOTIDE SEQUENCE [LARGE SCALE GENOMIC DNA]</scope>
    <source>
        <strain evidence="4 5">CBS 144469</strain>
    </source>
</reference>
<dbReference type="AlphaFoldDB" id="A0A8H6IBK2"/>
<evidence type="ECO:0000313" key="4">
    <source>
        <dbReference type="EMBL" id="KAF6761377.1"/>
    </source>
</evidence>
<evidence type="ECO:0000256" key="2">
    <source>
        <dbReference type="PROSITE-ProRule" id="PRU00023"/>
    </source>
</evidence>
<feature type="domain" description="Nephrocystin 3-like N-terminal" evidence="3">
    <location>
        <begin position="74"/>
        <end position="231"/>
    </location>
</feature>
<dbReference type="InterPro" id="IPR002110">
    <property type="entry name" value="Ankyrin_rpt"/>
</dbReference>
<dbReference type="SUPFAM" id="SSF52540">
    <property type="entry name" value="P-loop containing nucleoside triphosphate hydrolases"/>
    <property type="match status" value="1"/>
</dbReference>
<dbReference type="InterPro" id="IPR027417">
    <property type="entry name" value="P-loop_NTPase"/>
</dbReference>
<name>A0A8H6IBK2_9AGAR</name>
<protein>
    <recommendedName>
        <fullName evidence="3">Nephrocystin 3-like N-terminal domain-containing protein</fullName>
    </recommendedName>
</protein>
<evidence type="ECO:0000313" key="5">
    <source>
        <dbReference type="Proteomes" id="UP000521943"/>
    </source>
</evidence>
<dbReference type="InterPro" id="IPR056884">
    <property type="entry name" value="NPHP3-like_N"/>
</dbReference>
<gene>
    <name evidence="4" type="ORF">DFP72DRAFT_39151</name>
</gene>
<evidence type="ECO:0000256" key="1">
    <source>
        <dbReference type="ARBA" id="ARBA00022737"/>
    </source>
</evidence>
<dbReference type="Gene3D" id="1.25.40.20">
    <property type="entry name" value="Ankyrin repeat-containing domain"/>
    <property type="match status" value="2"/>
</dbReference>
<dbReference type="Pfam" id="PF24883">
    <property type="entry name" value="NPHP3_N"/>
    <property type="match status" value="1"/>
</dbReference>
<sequence length="1041" mass="115736">MHVNPSGTQFFSGASHISARDITVQNAGRDMIIVNPAPISSELEEKTIEDVTAWLNGANFRAIYRLSLETRMDDTGTWFIATFEFGEFVRQKGTVVWATGHPGSGKTILASISIEHLEVRFSGRSDVAILYAFLRYSEKHTLLQIIAGLLAQLVRCHPVAFSHLLPTYKHADVHKDELSCSDAVKLLKSSLGLFSDIFIVIDGLDEVNDTTKDGLLKVLTSVHANILVTCRPLDLFMRRHTPRALHIPVQAQTRDIEVYVSERIKDSTRLASILAEHPDIAERFTALIQEKSKGMFLLAKLQMELVLERCATIGSLLAALRTLPSGINDMYHHTMDRISALSEEEVSIAHRAILWIHHARDELSPEDLQHALAFSYQDNEFVEDYRVSIPVLLSICCGLVTVEDGDLGKRVIRFIHYSTQEFMKGVTFSDLPDPHDLLAVTSVARVEPHMRMLTVGLKSEEWGSGVAASWDEHMDPLLRYAHRNWGHHAKICDNQHGLNPFIHTFLSKYSTYTTSDYHGHVSKVLPGLSFAAAHDLANLISSRILPYVPTHSAPTPFHISAQRGHTATLQALLKNYRGVNVKDESGSTPLHHCVSRRSQLVPDVARLLLHLSPSDTWRAFPSEVIDINAQDHDGCSAFFEACRNFNDLPIECLNDRTGPEGRILHLFASHPGIEVDLPDAAGDTPLSHACSYRTSGVAQFLLSSIPTLKIDTSNKRGETPFMRACENLSVTVVNCFLSRDPGVLHCLQEDYEGKTALERIVAYDGETLTRNRIPQGIDGRLLVHQIIRILLQHASHVRMVPTATKHAEGLPSIYQVRASRAEQSPTFVCLEEGHRRYEDGRTALMLLVDYPVTLEHLVSVNLDNSDFINAQDSDGRCALMYACSGQVPASTSFSVHVLISHPSININLRDRTGMSALDYALCSENIHVLSQLLGHPSWDAPAIRNAVITAVQELKIHSKAIQGLLQAQQVQTAFSNNSVTADATLLMAGLLHRVDCVDIIERAVKGCVFRCPSKGLFRTVSARTPHPSGFVRWFSAEEWPY</sequence>
<dbReference type="Proteomes" id="UP000521943">
    <property type="component" value="Unassembled WGS sequence"/>
</dbReference>
<dbReference type="PROSITE" id="PS50088">
    <property type="entry name" value="ANK_REPEAT"/>
    <property type="match status" value="1"/>
</dbReference>
<dbReference type="EMBL" id="JACGCI010000010">
    <property type="protein sequence ID" value="KAF6761377.1"/>
    <property type="molecule type" value="Genomic_DNA"/>
</dbReference>
<dbReference type="InterPro" id="IPR036770">
    <property type="entry name" value="Ankyrin_rpt-contain_sf"/>
</dbReference>
<keyword evidence="2" id="KW-0040">ANK repeat</keyword>
<feature type="repeat" description="ANK" evidence="2">
    <location>
        <begin position="552"/>
        <end position="584"/>
    </location>
</feature>